<reference evidence="1 2" key="1">
    <citation type="submission" date="2016-08" db="EMBL/GenBank/DDBJ databases">
        <title>Draft genome of the agarase producing Sphingomonas sp. MCT13.</title>
        <authorList>
            <person name="D'Andrea M.M."/>
            <person name="Rossolini G.M."/>
            <person name="Thaller M.C."/>
        </authorList>
    </citation>
    <scope>NUCLEOTIDE SEQUENCE [LARGE SCALE GENOMIC DNA]</scope>
    <source>
        <strain evidence="1 2">MCT13</strain>
    </source>
</reference>
<organism evidence="1 2">
    <name type="scientific">Sphingomonas turrisvirgatae</name>
    <dbReference type="NCBI Taxonomy" id="1888892"/>
    <lineage>
        <taxon>Bacteria</taxon>
        <taxon>Pseudomonadati</taxon>
        <taxon>Pseudomonadota</taxon>
        <taxon>Alphaproteobacteria</taxon>
        <taxon>Sphingomonadales</taxon>
        <taxon>Sphingomonadaceae</taxon>
        <taxon>Sphingomonas</taxon>
    </lineage>
</organism>
<gene>
    <name evidence="1" type="ORF">BFL28_10565</name>
</gene>
<comment type="caution">
    <text evidence="1">The sequence shown here is derived from an EMBL/GenBank/DDBJ whole genome shotgun (WGS) entry which is preliminary data.</text>
</comment>
<dbReference type="RefSeq" id="WP_069319019.1">
    <property type="nucleotide sequence ID" value="NZ_MDDS01000006.1"/>
</dbReference>
<proteinExistence type="predicted"/>
<dbReference type="STRING" id="1888892.BFL28_10565"/>
<dbReference type="EMBL" id="MDDS01000006">
    <property type="protein sequence ID" value="ODP39247.1"/>
    <property type="molecule type" value="Genomic_DNA"/>
</dbReference>
<name>A0A1E3LZK2_9SPHN</name>
<accession>A0A1E3LZK2</accession>
<dbReference type="Proteomes" id="UP000094487">
    <property type="component" value="Unassembled WGS sequence"/>
</dbReference>
<evidence type="ECO:0000313" key="1">
    <source>
        <dbReference type="EMBL" id="ODP39247.1"/>
    </source>
</evidence>
<keyword evidence="2" id="KW-1185">Reference proteome</keyword>
<protein>
    <submittedName>
        <fullName evidence="1">Uncharacterized protein</fullName>
    </submittedName>
</protein>
<evidence type="ECO:0000313" key="2">
    <source>
        <dbReference type="Proteomes" id="UP000094487"/>
    </source>
</evidence>
<dbReference type="AlphaFoldDB" id="A0A1E3LZK2"/>
<sequence length="60" mass="6471">MAMFKIINDAAGQRYEYAGDGKWAAEGLRFDSEAQALARIAADGWRMAPRVRAGAQVVAA</sequence>